<comment type="caution">
    <text evidence="1">The sequence shown here is derived from an EMBL/GenBank/DDBJ whole genome shotgun (WGS) entry which is preliminary data.</text>
</comment>
<gene>
    <name evidence="1" type="ORF">P9847_04235</name>
</gene>
<name>A0ABU6PNR4_9BACL</name>
<organism evidence="1 2">
    <name type="scientific">Paenibacillus chibensis</name>
    <dbReference type="NCBI Taxonomy" id="59846"/>
    <lineage>
        <taxon>Bacteria</taxon>
        <taxon>Bacillati</taxon>
        <taxon>Bacillota</taxon>
        <taxon>Bacilli</taxon>
        <taxon>Bacillales</taxon>
        <taxon>Paenibacillaceae</taxon>
        <taxon>Paenibacillus</taxon>
    </lineage>
</organism>
<dbReference type="EMBL" id="JARTLD010000009">
    <property type="protein sequence ID" value="MED5016513.1"/>
    <property type="molecule type" value="Genomic_DNA"/>
</dbReference>
<reference evidence="1 2" key="1">
    <citation type="submission" date="2023-03" db="EMBL/GenBank/DDBJ databases">
        <title>Bacillus Genome Sequencing.</title>
        <authorList>
            <person name="Dunlap C."/>
        </authorList>
    </citation>
    <scope>NUCLEOTIDE SEQUENCE [LARGE SCALE GENOMIC DNA]</scope>
    <source>
        <strain evidence="1 2">NRS-52</strain>
    </source>
</reference>
<sequence>MRSGVAVYGKQEANTAAGIKALLGKLKTGGVLPVATDLSTVSGR</sequence>
<protein>
    <submittedName>
        <fullName evidence="1">Uncharacterized protein</fullName>
    </submittedName>
</protein>
<proteinExistence type="predicted"/>
<accession>A0ABU6PNR4</accession>
<evidence type="ECO:0000313" key="1">
    <source>
        <dbReference type="EMBL" id="MED5016513.1"/>
    </source>
</evidence>
<keyword evidence="2" id="KW-1185">Reference proteome</keyword>
<dbReference type="RefSeq" id="WP_328275644.1">
    <property type="nucleotide sequence ID" value="NZ_JARTLD010000009.1"/>
</dbReference>
<evidence type="ECO:0000313" key="2">
    <source>
        <dbReference type="Proteomes" id="UP001343257"/>
    </source>
</evidence>
<dbReference type="Proteomes" id="UP001343257">
    <property type="component" value="Unassembled WGS sequence"/>
</dbReference>